<dbReference type="EMBL" id="JARBHB010000002">
    <property type="protein sequence ID" value="KAJ8893277.1"/>
    <property type="molecule type" value="Genomic_DNA"/>
</dbReference>
<comment type="cofactor">
    <cofactor evidence="1">
        <name>a divalent metal cation</name>
        <dbReference type="ChEBI" id="CHEBI:60240"/>
    </cofactor>
</comment>
<sequence length="359" mass="41695">MSTVDELVAYATIARVLQKIRKRKRNMWTKQWFLRRNHYTHVNLLTELRCYPKDWTNYLRMDEPTYLELLCMVTPFAKNTRYLYEKSHNTKLNINDLKFSCHIAPQTLVKIIPDTCEEIIKALRNYCKCPTTEEEWENVAREFEHRWNFPTCIGAIDGKHVAIMPPPGSGSYFYINSHYELLYFSFETNRRVSDGGVFEASDLLKKLGDGSLNLPKEGTVVGKNMRRKVATPARKIFNYRLSRACRMIESVFGIIVERFGVLQKSISLIDLTKVHHIVMACCALQNFLRSKVPHQCTPLECLDEEFESGNATPGPRCNESTSLSKTACHPTNSAKLVRELFVEYFNNEGQVPWQQRYIE</sequence>
<keyword evidence="5" id="KW-0479">Metal-binding</keyword>
<evidence type="ECO:0000313" key="10">
    <source>
        <dbReference type="Proteomes" id="UP001159363"/>
    </source>
</evidence>
<keyword evidence="10" id="KW-1185">Reference proteome</keyword>
<evidence type="ECO:0000256" key="3">
    <source>
        <dbReference type="ARBA" id="ARBA00006958"/>
    </source>
</evidence>
<dbReference type="Proteomes" id="UP001159363">
    <property type="component" value="Chromosome 2"/>
</dbReference>
<evidence type="ECO:0000256" key="7">
    <source>
        <dbReference type="ARBA" id="ARBA00023242"/>
    </source>
</evidence>
<proteinExistence type="inferred from homology"/>
<comment type="caution">
    <text evidence="9">The sequence shown here is derived from an EMBL/GenBank/DDBJ whole genome shotgun (WGS) entry which is preliminary data.</text>
</comment>
<dbReference type="PANTHER" id="PTHR22930">
    <property type="match status" value="1"/>
</dbReference>
<keyword evidence="7" id="KW-0539">Nucleus</keyword>
<dbReference type="PANTHER" id="PTHR22930:SF269">
    <property type="entry name" value="NUCLEASE HARBI1-LIKE PROTEIN"/>
    <property type="match status" value="1"/>
</dbReference>
<keyword evidence="6" id="KW-0378">Hydrolase</keyword>
<comment type="similarity">
    <text evidence="3">Belongs to the HARBI1 family.</text>
</comment>
<accession>A0ABQ9I9F3</accession>
<feature type="domain" description="DDE Tnp4" evidence="8">
    <location>
        <begin position="185"/>
        <end position="286"/>
    </location>
</feature>
<dbReference type="InterPro" id="IPR027806">
    <property type="entry name" value="HARBI1_dom"/>
</dbReference>
<evidence type="ECO:0000256" key="1">
    <source>
        <dbReference type="ARBA" id="ARBA00001968"/>
    </source>
</evidence>
<dbReference type="InterPro" id="IPR045249">
    <property type="entry name" value="HARBI1-like"/>
</dbReference>
<evidence type="ECO:0000256" key="2">
    <source>
        <dbReference type="ARBA" id="ARBA00004123"/>
    </source>
</evidence>
<evidence type="ECO:0000313" key="9">
    <source>
        <dbReference type="EMBL" id="KAJ8893277.1"/>
    </source>
</evidence>
<name>A0ABQ9I9F3_9NEOP</name>
<reference evidence="9 10" key="1">
    <citation type="submission" date="2023-02" db="EMBL/GenBank/DDBJ databases">
        <title>LHISI_Scaffold_Assembly.</title>
        <authorList>
            <person name="Stuart O.P."/>
            <person name="Cleave R."/>
            <person name="Magrath M.J.L."/>
            <person name="Mikheyev A.S."/>
        </authorList>
    </citation>
    <scope>NUCLEOTIDE SEQUENCE [LARGE SCALE GENOMIC DNA]</scope>
    <source>
        <strain evidence="9">Daus_M_001</strain>
        <tissue evidence="9">Leg muscle</tissue>
    </source>
</reference>
<evidence type="ECO:0000256" key="6">
    <source>
        <dbReference type="ARBA" id="ARBA00022801"/>
    </source>
</evidence>
<organism evidence="9 10">
    <name type="scientific">Dryococelus australis</name>
    <dbReference type="NCBI Taxonomy" id="614101"/>
    <lineage>
        <taxon>Eukaryota</taxon>
        <taxon>Metazoa</taxon>
        <taxon>Ecdysozoa</taxon>
        <taxon>Arthropoda</taxon>
        <taxon>Hexapoda</taxon>
        <taxon>Insecta</taxon>
        <taxon>Pterygota</taxon>
        <taxon>Neoptera</taxon>
        <taxon>Polyneoptera</taxon>
        <taxon>Phasmatodea</taxon>
        <taxon>Verophasmatodea</taxon>
        <taxon>Anareolatae</taxon>
        <taxon>Phasmatidae</taxon>
        <taxon>Eurycanthinae</taxon>
        <taxon>Dryococelus</taxon>
    </lineage>
</organism>
<protein>
    <recommendedName>
        <fullName evidence="8">DDE Tnp4 domain-containing protein</fullName>
    </recommendedName>
</protein>
<keyword evidence="4" id="KW-0540">Nuclease</keyword>
<evidence type="ECO:0000256" key="5">
    <source>
        <dbReference type="ARBA" id="ARBA00022723"/>
    </source>
</evidence>
<evidence type="ECO:0000256" key="4">
    <source>
        <dbReference type="ARBA" id="ARBA00022722"/>
    </source>
</evidence>
<comment type="subcellular location">
    <subcellularLocation>
        <location evidence="2">Nucleus</location>
    </subcellularLocation>
</comment>
<dbReference type="Pfam" id="PF13359">
    <property type="entry name" value="DDE_Tnp_4"/>
    <property type="match status" value="1"/>
</dbReference>
<evidence type="ECO:0000259" key="8">
    <source>
        <dbReference type="Pfam" id="PF13359"/>
    </source>
</evidence>
<gene>
    <name evidence="9" type="ORF">PR048_005868</name>
</gene>